<evidence type="ECO:0000256" key="4">
    <source>
        <dbReference type="ARBA" id="ARBA00023204"/>
    </source>
</evidence>
<dbReference type="InterPro" id="IPR003265">
    <property type="entry name" value="HhH-GPD_domain"/>
</dbReference>
<organism evidence="6 7">
    <name type="scientific">Mycobacteroides chelonae</name>
    <name type="common">Mycobacterium chelonae</name>
    <dbReference type="NCBI Taxonomy" id="1774"/>
    <lineage>
        <taxon>Bacteria</taxon>
        <taxon>Bacillati</taxon>
        <taxon>Actinomycetota</taxon>
        <taxon>Actinomycetes</taxon>
        <taxon>Mycobacteriales</taxon>
        <taxon>Mycobacteriaceae</taxon>
        <taxon>Mycobacteroides</taxon>
    </lineage>
</organism>
<proteinExistence type="predicted"/>
<dbReference type="Gene3D" id="1.10.1670.40">
    <property type="match status" value="1"/>
</dbReference>
<sequence>MIHSVQRLAFPADDGRTIIGCAVRQKETAGHDSAPVHADYIRLTDDNTTTTRSATGAVRAQIARILSLDIDATHFPALGKSDSVVANLQAEFPGLRPVLFYSPYEAAAWTIIGNRIRMEQAARIKDRIAKEYGHSIDVAGRKLHAFPTPDQLRCITVVPGLTATKIARLHALAYATEDGLLDPTRLRDQPPELSLSELKKLPGIGTFSAELILIRGVGHPDVFPTAEPRVAKAMAAAYGLDPATAHDLPRLSAIAETWRPYRSWVTLLLRTHAQESA</sequence>
<dbReference type="GO" id="GO:0032131">
    <property type="term" value="F:alkylated DNA binding"/>
    <property type="evidence" value="ECO:0007669"/>
    <property type="project" value="TreeGrafter"/>
</dbReference>
<dbReference type="EMBL" id="MLIQ01000011">
    <property type="protein sequence ID" value="OHU59577.1"/>
    <property type="molecule type" value="Genomic_DNA"/>
</dbReference>
<dbReference type="Gene3D" id="1.10.340.30">
    <property type="entry name" value="Hypothetical protein, domain 2"/>
    <property type="match status" value="1"/>
</dbReference>
<comment type="caution">
    <text evidence="6">The sequence shown here is derived from an EMBL/GenBank/DDBJ whole genome shotgun (WGS) entry which is preliminary data.</text>
</comment>
<dbReference type="SMART" id="SM00478">
    <property type="entry name" value="ENDO3c"/>
    <property type="match status" value="1"/>
</dbReference>
<dbReference type="InterPro" id="IPR051912">
    <property type="entry name" value="Alkylbase_DNA_Glycosylase/TA"/>
</dbReference>
<feature type="domain" description="HhH-GPD" evidence="5">
    <location>
        <begin position="112"/>
        <end position="274"/>
    </location>
</feature>
<comment type="catalytic activity">
    <reaction evidence="1">
        <text>Hydrolysis of alkylated DNA, releasing 3-methyladenine, 3-methylguanine, 7-methylguanine and 7-methyladenine.</text>
        <dbReference type="EC" id="3.2.2.21"/>
    </reaction>
</comment>
<dbReference type="GO" id="GO:0032993">
    <property type="term" value="C:protein-DNA complex"/>
    <property type="evidence" value="ECO:0007669"/>
    <property type="project" value="TreeGrafter"/>
</dbReference>
<dbReference type="EC" id="3.2.2.21" evidence="2"/>
<gene>
    <name evidence="6" type="ORF">BKG82_03120</name>
</gene>
<keyword evidence="3" id="KW-0227">DNA damage</keyword>
<name>A0A1S1LTD2_MYCCH</name>
<dbReference type="GO" id="GO:0005737">
    <property type="term" value="C:cytoplasm"/>
    <property type="evidence" value="ECO:0007669"/>
    <property type="project" value="TreeGrafter"/>
</dbReference>
<dbReference type="SUPFAM" id="SSF48150">
    <property type="entry name" value="DNA-glycosylase"/>
    <property type="match status" value="1"/>
</dbReference>
<evidence type="ECO:0000259" key="5">
    <source>
        <dbReference type="SMART" id="SM00478"/>
    </source>
</evidence>
<accession>A0A1S1LTD2</accession>
<evidence type="ECO:0000313" key="7">
    <source>
        <dbReference type="Proteomes" id="UP000180043"/>
    </source>
</evidence>
<dbReference type="GO" id="GO:0006307">
    <property type="term" value="P:DNA alkylation repair"/>
    <property type="evidence" value="ECO:0007669"/>
    <property type="project" value="TreeGrafter"/>
</dbReference>
<keyword evidence="4" id="KW-0234">DNA repair</keyword>
<evidence type="ECO:0000313" key="6">
    <source>
        <dbReference type="EMBL" id="OHU59577.1"/>
    </source>
</evidence>
<dbReference type="AlphaFoldDB" id="A0A1S1LTD2"/>
<evidence type="ECO:0000256" key="1">
    <source>
        <dbReference type="ARBA" id="ARBA00000086"/>
    </source>
</evidence>
<evidence type="ECO:0000256" key="3">
    <source>
        <dbReference type="ARBA" id="ARBA00022763"/>
    </source>
</evidence>
<dbReference type="GO" id="GO:0008725">
    <property type="term" value="F:DNA-3-methyladenine glycosylase activity"/>
    <property type="evidence" value="ECO:0007669"/>
    <property type="project" value="TreeGrafter"/>
</dbReference>
<dbReference type="Proteomes" id="UP000180043">
    <property type="component" value="Unassembled WGS sequence"/>
</dbReference>
<dbReference type="PANTHER" id="PTHR43003">
    <property type="entry name" value="DNA-3-METHYLADENINE GLYCOSYLASE"/>
    <property type="match status" value="1"/>
</dbReference>
<dbReference type="InterPro" id="IPR011257">
    <property type="entry name" value="DNA_glycosylase"/>
</dbReference>
<dbReference type="GO" id="GO:0006285">
    <property type="term" value="P:base-excision repair, AP site formation"/>
    <property type="evidence" value="ECO:0007669"/>
    <property type="project" value="TreeGrafter"/>
</dbReference>
<evidence type="ECO:0000256" key="2">
    <source>
        <dbReference type="ARBA" id="ARBA00012000"/>
    </source>
</evidence>
<protein>
    <recommendedName>
        <fullName evidence="2">DNA-3-methyladenine glycosylase II</fullName>
        <ecNumber evidence="2">3.2.2.21</ecNumber>
    </recommendedName>
</protein>
<dbReference type="GO" id="GO:0043916">
    <property type="term" value="F:DNA-7-methylguanine glycosylase activity"/>
    <property type="evidence" value="ECO:0007669"/>
    <property type="project" value="TreeGrafter"/>
</dbReference>
<reference evidence="6 7" key="1">
    <citation type="submission" date="2016-10" db="EMBL/GenBank/DDBJ databases">
        <title>Evaluation of Human, Veterinary and Environmental Mycobacterium chelonae Isolates by Core Genome Phylogenomic Analysis, Targeted Gene Comparison, and Anti-microbial Susceptibility Patterns: A Tale of Mistaken Identities.</title>
        <authorList>
            <person name="Fogelson S.B."/>
            <person name="Camus A.C."/>
            <person name="Lorenz W."/>
            <person name="Vasireddy R."/>
            <person name="Vasireddy S."/>
            <person name="Smith T."/>
            <person name="Brown-Elliott B.A."/>
            <person name="Wallace R.J.Jr."/>
            <person name="Hasan N.A."/>
            <person name="Reischl U."/>
            <person name="Sanchez S."/>
        </authorList>
    </citation>
    <scope>NUCLEOTIDE SEQUENCE [LARGE SCALE GENOMIC DNA]</scope>
    <source>
        <strain evidence="6 7">15515</strain>
    </source>
</reference>
<dbReference type="PANTHER" id="PTHR43003:SF13">
    <property type="entry name" value="DNA-3-METHYLADENINE GLYCOSYLASE 2"/>
    <property type="match status" value="1"/>
</dbReference>